<reference evidence="2" key="1">
    <citation type="journal article" date="2020" name="Nature">
        <title>Giant virus diversity and host interactions through global metagenomics.</title>
        <authorList>
            <person name="Schulz F."/>
            <person name="Roux S."/>
            <person name="Paez-Espino D."/>
            <person name="Jungbluth S."/>
            <person name="Walsh D.A."/>
            <person name="Denef V.J."/>
            <person name="McMahon K.D."/>
            <person name="Konstantinidis K.T."/>
            <person name="Eloe-Fadrosh E.A."/>
            <person name="Kyrpides N.C."/>
            <person name="Woyke T."/>
        </authorList>
    </citation>
    <scope>NUCLEOTIDE SEQUENCE</scope>
    <source>
        <strain evidence="2">GVMAG-M-3300009161-52</strain>
    </source>
</reference>
<sequence length="218" mass="25539">MTKKNKKHSKQHSGQHTKPKTKKHILRPHIIDKYCGIYKTDITGKETKELYKSCRKVKYCRKYKCKNIDSKFTKRKLKKLGPEFDSLIIRSLNIACPEPIIEDETEDDLSKVSSKTSSKGVSSKSSSKASSKSSNHEDMDRLQCEKRELKKIYKEHDMDILHNKVLQCDNITCNKEQKKFYNNIFNQKELKLKKNQKQLLSRKNLEDIVDMEAIERGD</sequence>
<dbReference type="AlphaFoldDB" id="A0A6C0EXM3"/>
<evidence type="ECO:0000313" key="2">
    <source>
        <dbReference type="EMBL" id="QHT33954.1"/>
    </source>
</evidence>
<dbReference type="EMBL" id="MN738981">
    <property type="protein sequence ID" value="QHT33954.1"/>
    <property type="molecule type" value="Genomic_DNA"/>
</dbReference>
<feature type="region of interest" description="Disordered" evidence="1">
    <location>
        <begin position="105"/>
        <end position="140"/>
    </location>
</feature>
<feature type="compositionally biased region" description="Low complexity" evidence="1">
    <location>
        <begin position="111"/>
        <end position="133"/>
    </location>
</feature>
<feature type="region of interest" description="Disordered" evidence="1">
    <location>
        <begin position="1"/>
        <end position="23"/>
    </location>
</feature>
<name>A0A6C0EXM3_9ZZZZ</name>
<organism evidence="2">
    <name type="scientific">viral metagenome</name>
    <dbReference type="NCBI Taxonomy" id="1070528"/>
    <lineage>
        <taxon>unclassified sequences</taxon>
        <taxon>metagenomes</taxon>
        <taxon>organismal metagenomes</taxon>
    </lineage>
</organism>
<accession>A0A6C0EXM3</accession>
<protein>
    <submittedName>
        <fullName evidence="2">Uncharacterized protein</fullName>
    </submittedName>
</protein>
<proteinExistence type="predicted"/>
<evidence type="ECO:0000256" key="1">
    <source>
        <dbReference type="SAM" id="MobiDB-lite"/>
    </source>
</evidence>